<proteinExistence type="predicted"/>
<sequence>MNISGCDERLMVHLQWTCLRRINLGINNPNLQKNSFYKFLSLSSLSPSQAAHSSLSRTDESSSVFIMNTKTTAADHRLAQIPDKKTPHRLVFGGGDTALET</sequence>
<dbReference type="Proteomes" id="UP000236291">
    <property type="component" value="Unassembled WGS sequence"/>
</dbReference>
<name>A0A2K3P930_TRIPR</name>
<dbReference type="EMBL" id="ASHM01004785">
    <property type="protein sequence ID" value="PNY11783.1"/>
    <property type="molecule type" value="Genomic_DNA"/>
</dbReference>
<comment type="caution">
    <text evidence="1">The sequence shown here is derived from an EMBL/GenBank/DDBJ whole genome shotgun (WGS) entry which is preliminary data.</text>
</comment>
<accession>A0A2K3P930</accession>
<organism evidence="1 2">
    <name type="scientific">Trifolium pratense</name>
    <name type="common">Red clover</name>
    <dbReference type="NCBI Taxonomy" id="57577"/>
    <lineage>
        <taxon>Eukaryota</taxon>
        <taxon>Viridiplantae</taxon>
        <taxon>Streptophyta</taxon>
        <taxon>Embryophyta</taxon>
        <taxon>Tracheophyta</taxon>
        <taxon>Spermatophyta</taxon>
        <taxon>Magnoliopsida</taxon>
        <taxon>eudicotyledons</taxon>
        <taxon>Gunneridae</taxon>
        <taxon>Pentapetalae</taxon>
        <taxon>rosids</taxon>
        <taxon>fabids</taxon>
        <taxon>Fabales</taxon>
        <taxon>Fabaceae</taxon>
        <taxon>Papilionoideae</taxon>
        <taxon>50 kb inversion clade</taxon>
        <taxon>NPAAA clade</taxon>
        <taxon>Hologalegina</taxon>
        <taxon>IRL clade</taxon>
        <taxon>Trifolieae</taxon>
        <taxon>Trifolium</taxon>
    </lineage>
</organism>
<reference evidence="1 2" key="1">
    <citation type="journal article" date="2014" name="Am. J. Bot.">
        <title>Genome assembly and annotation for red clover (Trifolium pratense; Fabaceae).</title>
        <authorList>
            <person name="Istvanek J."/>
            <person name="Jaros M."/>
            <person name="Krenek A."/>
            <person name="Repkova J."/>
        </authorList>
    </citation>
    <scope>NUCLEOTIDE SEQUENCE [LARGE SCALE GENOMIC DNA]</scope>
    <source>
        <strain evidence="2">cv. Tatra</strain>
        <tissue evidence="1">Young leaves</tissue>
    </source>
</reference>
<dbReference type="AlphaFoldDB" id="A0A2K3P930"/>
<protein>
    <submittedName>
        <fullName evidence="1">Uncharacterized protein</fullName>
    </submittedName>
</protein>
<reference evidence="1 2" key="2">
    <citation type="journal article" date="2017" name="Front. Plant Sci.">
        <title>Gene Classification and Mining of Molecular Markers Useful in Red Clover (Trifolium pratense) Breeding.</title>
        <authorList>
            <person name="Istvanek J."/>
            <person name="Dluhosova J."/>
            <person name="Dluhos P."/>
            <person name="Patkova L."/>
            <person name="Nedelnik J."/>
            <person name="Repkova J."/>
        </authorList>
    </citation>
    <scope>NUCLEOTIDE SEQUENCE [LARGE SCALE GENOMIC DNA]</scope>
    <source>
        <strain evidence="2">cv. Tatra</strain>
        <tissue evidence="1">Young leaves</tissue>
    </source>
</reference>
<gene>
    <name evidence="1" type="ORF">L195_g008398</name>
</gene>
<evidence type="ECO:0000313" key="1">
    <source>
        <dbReference type="EMBL" id="PNY11783.1"/>
    </source>
</evidence>
<evidence type="ECO:0000313" key="2">
    <source>
        <dbReference type="Proteomes" id="UP000236291"/>
    </source>
</evidence>